<gene>
    <name evidence="2" type="ORF">NJ75_00866</name>
</gene>
<evidence type="ECO:0000313" key="2">
    <source>
        <dbReference type="EMBL" id="KHS48783.1"/>
    </source>
</evidence>
<comment type="caution">
    <text evidence="2">The sequence shown here is derived from an EMBL/GenBank/DDBJ whole genome shotgun (WGS) entry which is preliminary data.</text>
</comment>
<dbReference type="PATRIC" id="fig|48936.3.peg.877"/>
<dbReference type="STRING" id="48936.NJ75_00866"/>
<feature type="coiled-coil region" evidence="1">
    <location>
        <begin position="170"/>
        <end position="197"/>
    </location>
</feature>
<proteinExistence type="predicted"/>
<sequence length="364" mass="40543">MTPRKSLVGTLARGRITGNDRVRRTGLAVALAVSAVFTVYPQNYRAAVSLTPSDPSTLGLSGTLSQLGAGANIFGNQTAIEVSLKVARSVYVRQLVAKRVKLGERLGLNETQGLRWLEKNVDVRIMRGGIIEIELVRRDGDFAREVVATYADAVREQLGVISREQTAYKRRILEQLVDQAAQRLDRAQAEFDTFRLNTRYGDPQSAVQEVAKKVPALDAQIEAKQSELNALRRFATDQNILVQRARVELDELLRRRALAAEPQPQQRGSVGQVVQESTKGLRLRRELDVAQSLYDNYKRFLQGTSVEDLTSTANIRILEPAYVDPDRQYNFPALAIGLLLLLLGLAVEFYKLRPPPAEPRKAAQ</sequence>
<accession>A0A0B8ZQP7</accession>
<evidence type="ECO:0000256" key="1">
    <source>
        <dbReference type="SAM" id="Coils"/>
    </source>
</evidence>
<dbReference type="Proteomes" id="UP000031338">
    <property type="component" value="Unassembled WGS sequence"/>
</dbReference>
<dbReference type="PANTHER" id="PTHR32309">
    <property type="entry name" value="TYROSINE-PROTEIN KINASE"/>
    <property type="match status" value="1"/>
</dbReference>
<name>A0A0B8ZQP7_9SPHN</name>
<protein>
    <submittedName>
        <fullName evidence="2">Lipopolysaccharide biosynthesis protein</fullName>
    </submittedName>
</protein>
<keyword evidence="1" id="KW-0175">Coiled coil</keyword>
<dbReference type="AlphaFoldDB" id="A0A0B8ZQP7"/>
<dbReference type="PANTHER" id="PTHR32309:SF31">
    <property type="entry name" value="CAPSULAR EXOPOLYSACCHARIDE FAMILY"/>
    <property type="match status" value="1"/>
</dbReference>
<evidence type="ECO:0000313" key="3">
    <source>
        <dbReference type="Proteomes" id="UP000031338"/>
    </source>
</evidence>
<reference evidence="2 3" key="1">
    <citation type="submission" date="2014-10" db="EMBL/GenBank/DDBJ databases">
        <title>Draft genome sequence of Novosphingobium subterraneum DSM 12447.</title>
        <authorList>
            <person name="Gan H.M."/>
            <person name="Gan H.Y."/>
            <person name="Savka M.A."/>
        </authorList>
    </citation>
    <scope>NUCLEOTIDE SEQUENCE [LARGE SCALE GENOMIC DNA]</scope>
    <source>
        <strain evidence="2 3">DSM 12447</strain>
    </source>
</reference>
<dbReference type="InterPro" id="IPR050445">
    <property type="entry name" value="Bact_polysacc_biosynth/exp"/>
</dbReference>
<dbReference type="RefSeq" id="WP_039331761.1">
    <property type="nucleotide sequence ID" value="NZ_JRVC01000003.1"/>
</dbReference>
<keyword evidence="3" id="KW-1185">Reference proteome</keyword>
<dbReference type="EMBL" id="JRVC01000003">
    <property type="protein sequence ID" value="KHS48783.1"/>
    <property type="molecule type" value="Genomic_DNA"/>
</dbReference>
<organism evidence="2 3">
    <name type="scientific">Novosphingobium subterraneum</name>
    <dbReference type="NCBI Taxonomy" id="48936"/>
    <lineage>
        <taxon>Bacteria</taxon>
        <taxon>Pseudomonadati</taxon>
        <taxon>Pseudomonadota</taxon>
        <taxon>Alphaproteobacteria</taxon>
        <taxon>Sphingomonadales</taxon>
        <taxon>Sphingomonadaceae</taxon>
        <taxon>Novosphingobium</taxon>
    </lineage>
</organism>